<feature type="transmembrane region" description="Helical" evidence="6">
    <location>
        <begin position="219"/>
        <end position="239"/>
    </location>
</feature>
<evidence type="ECO:0000256" key="6">
    <source>
        <dbReference type="SAM" id="Phobius"/>
    </source>
</evidence>
<evidence type="ECO:0000256" key="2">
    <source>
        <dbReference type="ARBA" id="ARBA00009853"/>
    </source>
</evidence>
<dbReference type="Proteomes" id="UP000245916">
    <property type="component" value="Unassembled WGS sequence"/>
</dbReference>
<dbReference type="PANTHER" id="PTHR22911">
    <property type="entry name" value="ACYL-MALONYL CONDENSING ENZYME-RELATED"/>
    <property type="match status" value="1"/>
</dbReference>
<name>A0A2U2J6E1_9SPHN</name>
<dbReference type="InterPro" id="IPR000620">
    <property type="entry name" value="EamA_dom"/>
</dbReference>
<feature type="transmembrane region" description="Helical" evidence="6">
    <location>
        <begin position="18"/>
        <end position="37"/>
    </location>
</feature>
<evidence type="ECO:0000256" key="4">
    <source>
        <dbReference type="ARBA" id="ARBA00022989"/>
    </source>
</evidence>
<dbReference type="InterPro" id="IPR037185">
    <property type="entry name" value="EmrE-like"/>
</dbReference>
<gene>
    <name evidence="8" type="ORF">DF286_07450</name>
</gene>
<comment type="similarity">
    <text evidence="2">Belongs to the drug/metabolite transporter (DMT) superfamily. 10 TMS drug/metabolite exporter (DME) (TC 2.A.7.3) family.</text>
</comment>
<dbReference type="OrthoDB" id="7818056at2"/>
<comment type="caution">
    <text evidence="8">The sequence shown here is derived from an EMBL/GenBank/DDBJ whole genome shotgun (WGS) entry which is preliminary data.</text>
</comment>
<protein>
    <submittedName>
        <fullName evidence="8">EamA family transporter</fullName>
    </submittedName>
</protein>
<keyword evidence="9" id="KW-1185">Reference proteome</keyword>
<reference evidence="8 9" key="1">
    <citation type="submission" date="2018-05" db="EMBL/GenBank/DDBJ databases">
        <title>Genome of Sphingosinicella humi QZX222.</title>
        <authorList>
            <person name="Qiao Z."/>
            <person name="Wang G."/>
        </authorList>
    </citation>
    <scope>NUCLEOTIDE SEQUENCE [LARGE SCALE GENOMIC DNA]</scope>
    <source>
        <strain evidence="8 9">QZX222</strain>
    </source>
</reference>
<feature type="transmembrane region" description="Helical" evidence="6">
    <location>
        <begin position="190"/>
        <end position="212"/>
    </location>
</feature>
<comment type="subcellular location">
    <subcellularLocation>
        <location evidence="1">Membrane</location>
        <topology evidence="1">Multi-pass membrane protein</topology>
    </subcellularLocation>
</comment>
<evidence type="ECO:0000259" key="7">
    <source>
        <dbReference type="Pfam" id="PF00892"/>
    </source>
</evidence>
<dbReference type="Pfam" id="PF00892">
    <property type="entry name" value="EamA"/>
    <property type="match status" value="2"/>
</dbReference>
<accession>A0A2U2J6E1</accession>
<dbReference type="PANTHER" id="PTHR22911:SF6">
    <property type="entry name" value="SOLUTE CARRIER FAMILY 35 MEMBER G1"/>
    <property type="match status" value="1"/>
</dbReference>
<feature type="transmembrane region" description="Helical" evidence="6">
    <location>
        <begin position="245"/>
        <end position="261"/>
    </location>
</feature>
<feature type="domain" description="EamA" evidence="7">
    <location>
        <begin position="131"/>
        <end position="260"/>
    </location>
</feature>
<keyword evidence="4 6" id="KW-1133">Transmembrane helix</keyword>
<keyword evidence="3 6" id="KW-0812">Transmembrane</keyword>
<evidence type="ECO:0000313" key="8">
    <source>
        <dbReference type="EMBL" id="PWG03906.1"/>
    </source>
</evidence>
<sequence>MDALMKGLSIEMGAYNALLWRTLAGAVIGGLIFFARGNPWPGPQVARLHMLRGVLSAAMAILFFWGLARVPLAQGVALSFVAPLIALHLAAWLLKERIERQAILASLLGFAGVLVILSGQAQSDLGPEAFRGALAILASAGLYAYNIILMRQQALVAKPLEIAFFMSLIMSACFLVAAPVLAVVPTPPQVPALAGAALLAFVSLMLLSWAYARAEAQHLAPVEYTAFIWASILGLLVFAEPVRPLTLLGAGMIVAACIIAARRRPVSIAEMEAAL</sequence>
<evidence type="ECO:0000256" key="1">
    <source>
        <dbReference type="ARBA" id="ARBA00004141"/>
    </source>
</evidence>
<feature type="transmembrane region" description="Helical" evidence="6">
    <location>
        <begin position="101"/>
        <end position="121"/>
    </location>
</feature>
<keyword evidence="5 6" id="KW-0472">Membrane</keyword>
<dbReference type="SUPFAM" id="SSF103481">
    <property type="entry name" value="Multidrug resistance efflux transporter EmrE"/>
    <property type="match status" value="2"/>
</dbReference>
<dbReference type="EMBL" id="QFFF01000001">
    <property type="protein sequence ID" value="PWG03906.1"/>
    <property type="molecule type" value="Genomic_DNA"/>
</dbReference>
<feature type="transmembrane region" description="Helical" evidence="6">
    <location>
        <begin position="49"/>
        <end position="68"/>
    </location>
</feature>
<feature type="transmembrane region" description="Helical" evidence="6">
    <location>
        <begin position="162"/>
        <end position="184"/>
    </location>
</feature>
<proteinExistence type="inferred from homology"/>
<dbReference type="AlphaFoldDB" id="A0A2U2J6E1"/>
<feature type="transmembrane region" description="Helical" evidence="6">
    <location>
        <begin position="133"/>
        <end position="150"/>
    </location>
</feature>
<feature type="transmembrane region" description="Helical" evidence="6">
    <location>
        <begin position="74"/>
        <end position="94"/>
    </location>
</feature>
<evidence type="ECO:0000256" key="5">
    <source>
        <dbReference type="ARBA" id="ARBA00023136"/>
    </source>
</evidence>
<dbReference type="GO" id="GO:0016020">
    <property type="term" value="C:membrane"/>
    <property type="evidence" value="ECO:0007669"/>
    <property type="project" value="UniProtKB-SubCell"/>
</dbReference>
<feature type="domain" description="EamA" evidence="7">
    <location>
        <begin position="4"/>
        <end position="117"/>
    </location>
</feature>
<evidence type="ECO:0000313" key="9">
    <source>
        <dbReference type="Proteomes" id="UP000245916"/>
    </source>
</evidence>
<organism evidence="8 9">
    <name type="scientific">Allosphingosinicella humi</name>
    <dbReference type="NCBI Taxonomy" id="2068657"/>
    <lineage>
        <taxon>Bacteria</taxon>
        <taxon>Pseudomonadati</taxon>
        <taxon>Pseudomonadota</taxon>
        <taxon>Alphaproteobacteria</taxon>
        <taxon>Sphingomonadales</taxon>
        <taxon>Sphingomonadaceae</taxon>
        <taxon>Allosphingosinicella</taxon>
    </lineage>
</organism>
<evidence type="ECO:0000256" key="3">
    <source>
        <dbReference type="ARBA" id="ARBA00022692"/>
    </source>
</evidence>